<dbReference type="PANTHER" id="PTHR30308:SF2">
    <property type="entry name" value="SSRA-BINDING PROTEIN"/>
    <property type="match status" value="1"/>
</dbReference>
<dbReference type="PROSITE" id="PS01317">
    <property type="entry name" value="SSRP"/>
    <property type="match status" value="1"/>
</dbReference>
<dbReference type="NCBIfam" id="NF003843">
    <property type="entry name" value="PRK05422.1"/>
    <property type="match status" value="1"/>
</dbReference>
<dbReference type="GO" id="GO:0003723">
    <property type="term" value="F:RNA binding"/>
    <property type="evidence" value="ECO:0007669"/>
    <property type="project" value="UniProtKB-KW"/>
</dbReference>
<dbReference type="InterPro" id="IPR023620">
    <property type="entry name" value="SmpB"/>
</dbReference>
<organism evidence="4">
    <name type="scientific">freshwater metagenome</name>
    <dbReference type="NCBI Taxonomy" id="449393"/>
    <lineage>
        <taxon>unclassified sequences</taxon>
        <taxon>metagenomes</taxon>
        <taxon>ecological metagenomes</taxon>
    </lineage>
</organism>
<evidence type="ECO:0000256" key="1">
    <source>
        <dbReference type="ARBA" id="ARBA00022490"/>
    </source>
</evidence>
<keyword evidence="2" id="KW-0694">RNA-binding</keyword>
<dbReference type="EMBL" id="CAFAAJ010000036">
    <property type="protein sequence ID" value="CAB4797679.1"/>
    <property type="molecule type" value="Genomic_DNA"/>
</dbReference>
<protein>
    <submittedName>
        <fullName evidence="4">Unannotated protein</fullName>
    </submittedName>
</protein>
<evidence type="ECO:0000313" key="5">
    <source>
        <dbReference type="EMBL" id="CAB4988514.1"/>
    </source>
</evidence>
<dbReference type="AlphaFoldDB" id="A0A6J6XMG4"/>
<dbReference type="NCBIfam" id="TIGR00086">
    <property type="entry name" value="smpB"/>
    <property type="match status" value="1"/>
</dbReference>
<gene>
    <name evidence="3" type="ORF">UFOPK2806_01561</name>
    <name evidence="4" type="ORF">UFOPK3001_00744</name>
    <name evidence="5" type="ORF">UFOPK3954_01010</name>
    <name evidence="6" type="ORF">UFOPK4306_00074</name>
</gene>
<name>A0A6J6XMG4_9ZZZZ</name>
<dbReference type="CDD" id="cd09294">
    <property type="entry name" value="SmpB"/>
    <property type="match status" value="1"/>
</dbReference>
<dbReference type="EMBL" id="CAFBQP010000002">
    <property type="protein sequence ID" value="CAB5051428.1"/>
    <property type="molecule type" value="Genomic_DNA"/>
</dbReference>
<accession>A0A6J6XMG4</accession>
<dbReference type="GO" id="GO:0070930">
    <property type="term" value="P:trans-translation-dependent protein tagging"/>
    <property type="evidence" value="ECO:0007669"/>
    <property type="project" value="TreeGrafter"/>
</dbReference>
<dbReference type="SUPFAM" id="SSF74982">
    <property type="entry name" value="Small protein B (SmpB)"/>
    <property type="match status" value="1"/>
</dbReference>
<proteinExistence type="inferred from homology"/>
<dbReference type="Gene3D" id="2.40.280.10">
    <property type="match status" value="1"/>
</dbReference>
<dbReference type="InterPro" id="IPR020081">
    <property type="entry name" value="SsrA-bd_prot_CS"/>
</dbReference>
<reference evidence="4" key="1">
    <citation type="submission" date="2020-05" db="EMBL/GenBank/DDBJ databases">
        <authorList>
            <person name="Chiriac C."/>
            <person name="Salcher M."/>
            <person name="Ghai R."/>
            <person name="Kavagutti S V."/>
        </authorList>
    </citation>
    <scope>NUCLEOTIDE SEQUENCE</scope>
</reference>
<dbReference type="InterPro" id="IPR000037">
    <property type="entry name" value="SsrA-bd_prot"/>
</dbReference>
<keyword evidence="1" id="KW-0963">Cytoplasm</keyword>
<dbReference type="Pfam" id="PF01668">
    <property type="entry name" value="SmpB"/>
    <property type="match status" value="1"/>
</dbReference>
<sequence>MSPAGTKPVASNRKAYHDYSILDEVEAGLVLRGSEVKSLRLGMGRITEAFGRVSDGQVWLEGMHIPAYSHATGVGAHLPDNPRKLLMHRAEIDRLAARMNQEHLTLIPLSLYLKDGRVKVLLGLAKGRTRGDKRQALAKRDADQDIRRELGRRNKGM</sequence>
<dbReference type="EMBL" id="CAFBON010000091">
    <property type="protein sequence ID" value="CAB4988514.1"/>
    <property type="molecule type" value="Genomic_DNA"/>
</dbReference>
<dbReference type="EMBL" id="CAEZYY010000021">
    <property type="protein sequence ID" value="CAB4759606.1"/>
    <property type="molecule type" value="Genomic_DNA"/>
</dbReference>
<evidence type="ECO:0000256" key="2">
    <source>
        <dbReference type="ARBA" id="ARBA00022884"/>
    </source>
</evidence>
<evidence type="ECO:0000313" key="3">
    <source>
        <dbReference type="EMBL" id="CAB4759606.1"/>
    </source>
</evidence>
<dbReference type="GO" id="GO:0005829">
    <property type="term" value="C:cytosol"/>
    <property type="evidence" value="ECO:0007669"/>
    <property type="project" value="TreeGrafter"/>
</dbReference>
<dbReference type="PANTHER" id="PTHR30308">
    <property type="entry name" value="TMRNA-BINDING COMPONENT OF TRANS-TRANSLATION TAGGING COMPLEX"/>
    <property type="match status" value="1"/>
</dbReference>
<evidence type="ECO:0000313" key="4">
    <source>
        <dbReference type="EMBL" id="CAB4797679.1"/>
    </source>
</evidence>
<dbReference type="HAMAP" id="MF_00023">
    <property type="entry name" value="SmpB"/>
    <property type="match status" value="1"/>
</dbReference>
<evidence type="ECO:0000313" key="6">
    <source>
        <dbReference type="EMBL" id="CAB5051428.1"/>
    </source>
</evidence>